<evidence type="ECO:0000259" key="7">
    <source>
        <dbReference type="PROSITE" id="PS51362"/>
    </source>
</evidence>
<dbReference type="GO" id="GO:0008406">
    <property type="term" value="P:gonad development"/>
    <property type="evidence" value="ECO:0007669"/>
    <property type="project" value="InterPro"/>
</dbReference>
<dbReference type="GO" id="GO:0005576">
    <property type="term" value="C:extracellular region"/>
    <property type="evidence" value="ECO:0007669"/>
    <property type="project" value="UniProtKB-SubCell"/>
</dbReference>
<dbReference type="PANTHER" id="PTHR15009">
    <property type="entry name" value="MUELLERIAN-INHIBITING FACTOR"/>
    <property type="match status" value="1"/>
</dbReference>
<dbReference type="InterPro" id="IPR029034">
    <property type="entry name" value="Cystine-knot_cytokine"/>
</dbReference>
<feature type="region of interest" description="Disordered" evidence="6">
    <location>
        <begin position="1"/>
        <end position="21"/>
    </location>
</feature>
<dbReference type="Pfam" id="PF04709">
    <property type="entry name" value="AMH_N"/>
    <property type="match status" value="1"/>
</dbReference>
<dbReference type="Pfam" id="PF00019">
    <property type="entry name" value="TGF_beta"/>
    <property type="match status" value="1"/>
</dbReference>
<comment type="similarity">
    <text evidence="5">Belongs to the TGF-beta family.</text>
</comment>
<feature type="compositionally biased region" description="Polar residues" evidence="6">
    <location>
        <begin position="7"/>
        <end position="21"/>
    </location>
</feature>
<keyword evidence="5" id="KW-0339">Growth factor</keyword>
<evidence type="ECO:0000256" key="6">
    <source>
        <dbReference type="SAM" id="MobiDB-lite"/>
    </source>
</evidence>
<dbReference type="GO" id="GO:0008083">
    <property type="term" value="F:growth factor activity"/>
    <property type="evidence" value="ECO:0007669"/>
    <property type="project" value="UniProtKB-KW"/>
</dbReference>
<dbReference type="PROSITE" id="PS51362">
    <property type="entry name" value="TGF_BETA_2"/>
    <property type="match status" value="1"/>
</dbReference>
<keyword evidence="4" id="KW-0221">Differentiation</keyword>
<sequence>MKRPRNQKVQIPSCQGATEQSTVPPHFSPLVLVMAAHCSPRVMVKCRGHISLCTRVLCCNRFAFSFNKMFLFLCELQRFLSEVLPPTQLLPHPTGGTSTVSLDTLDTLPPLSLGVASSENFLLGLLNSSAPTLFSFPHERSGLRSHRGELSLRPPTAFSVEVETGGKGDQTEGEQGNSSESQYLALLLLKALQTVQGVWEALPAQRTARGGQEEPAKAKCHLHSLTVSLEKYLLEPSTATINNCQGVCSFPLPNSNNHAILLNSLEQSTVPPSRLPCCVPVQYADLLVIELHSDGPTISVKTNMVAKECGCR</sequence>
<reference evidence="8" key="2">
    <citation type="submission" date="2025-09" db="UniProtKB">
        <authorList>
            <consortium name="Ensembl"/>
        </authorList>
    </citation>
    <scope>IDENTIFICATION</scope>
</reference>
<comment type="subcellular location">
    <subcellularLocation>
        <location evidence="1">Secreted</location>
    </subcellularLocation>
</comment>
<dbReference type="Proteomes" id="UP000694580">
    <property type="component" value="Unplaced"/>
</dbReference>
<dbReference type="Gene3D" id="2.10.90.10">
    <property type="entry name" value="Cystine-knot cytokines"/>
    <property type="match status" value="1"/>
</dbReference>
<name>A0AAY4BGP4_9TELE</name>
<evidence type="ECO:0000256" key="4">
    <source>
        <dbReference type="ARBA" id="ARBA00022782"/>
    </source>
</evidence>
<protein>
    <recommendedName>
        <fullName evidence="7">TGF-beta family profile domain-containing protein</fullName>
    </recommendedName>
</protein>
<dbReference type="PANTHER" id="PTHR15009:SF4">
    <property type="entry name" value="MUELLERIAN-INHIBITING FACTOR"/>
    <property type="match status" value="1"/>
</dbReference>
<accession>A0AAY4BGP4</accession>
<dbReference type="SMART" id="SM00204">
    <property type="entry name" value="TGFB"/>
    <property type="match status" value="1"/>
</dbReference>
<evidence type="ECO:0000256" key="3">
    <source>
        <dbReference type="ARBA" id="ARBA00022729"/>
    </source>
</evidence>
<dbReference type="InterPro" id="IPR001839">
    <property type="entry name" value="TGF-b_C"/>
</dbReference>
<dbReference type="GO" id="GO:0030154">
    <property type="term" value="P:cell differentiation"/>
    <property type="evidence" value="ECO:0007669"/>
    <property type="project" value="UniProtKB-KW"/>
</dbReference>
<dbReference type="InterPro" id="IPR021203">
    <property type="entry name" value="Muellerian-inhibiting_factor"/>
</dbReference>
<feature type="domain" description="TGF-beta family profile" evidence="7">
    <location>
        <begin position="206"/>
        <end position="312"/>
    </location>
</feature>
<evidence type="ECO:0000313" key="9">
    <source>
        <dbReference type="Proteomes" id="UP000694580"/>
    </source>
</evidence>
<evidence type="ECO:0000313" key="8">
    <source>
        <dbReference type="Ensembl" id="ENSDCDP00010020099.1"/>
    </source>
</evidence>
<evidence type="ECO:0000256" key="5">
    <source>
        <dbReference type="RuleBase" id="RU000354"/>
    </source>
</evidence>
<reference evidence="8" key="1">
    <citation type="submission" date="2025-08" db="UniProtKB">
        <authorList>
            <consortium name="Ensembl"/>
        </authorList>
    </citation>
    <scope>IDENTIFICATION</scope>
</reference>
<dbReference type="SUPFAM" id="SSF57501">
    <property type="entry name" value="Cystine-knot cytokines"/>
    <property type="match status" value="1"/>
</dbReference>
<dbReference type="AlphaFoldDB" id="A0AAY4BGP4"/>
<dbReference type="InterPro" id="IPR006799">
    <property type="entry name" value="AMH_N"/>
</dbReference>
<evidence type="ECO:0000256" key="1">
    <source>
        <dbReference type="ARBA" id="ARBA00004613"/>
    </source>
</evidence>
<keyword evidence="3" id="KW-0732">Signal</keyword>
<dbReference type="GeneTree" id="ENSGT00390000006337"/>
<organism evidence="8 9">
    <name type="scientific">Denticeps clupeoides</name>
    <name type="common">denticle herring</name>
    <dbReference type="NCBI Taxonomy" id="299321"/>
    <lineage>
        <taxon>Eukaryota</taxon>
        <taxon>Metazoa</taxon>
        <taxon>Chordata</taxon>
        <taxon>Craniata</taxon>
        <taxon>Vertebrata</taxon>
        <taxon>Euteleostomi</taxon>
        <taxon>Actinopterygii</taxon>
        <taxon>Neopterygii</taxon>
        <taxon>Teleostei</taxon>
        <taxon>Clupei</taxon>
        <taxon>Clupeiformes</taxon>
        <taxon>Denticipitoidei</taxon>
        <taxon>Denticipitidae</taxon>
        <taxon>Denticeps</taxon>
    </lineage>
</organism>
<keyword evidence="2" id="KW-0964">Secreted</keyword>
<proteinExistence type="inferred from homology"/>
<evidence type="ECO:0000256" key="2">
    <source>
        <dbReference type="ARBA" id="ARBA00022525"/>
    </source>
</evidence>
<dbReference type="Ensembl" id="ENSDCDT00010021258.1">
    <property type="protein sequence ID" value="ENSDCDP00010020099.1"/>
    <property type="gene ID" value="ENSDCDG00010009076.1"/>
</dbReference>
<keyword evidence="9" id="KW-1185">Reference proteome</keyword>